<protein>
    <submittedName>
        <fullName evidence="9">LPXTG cell wall anchor domain-containing protein</fullName>
    </submittedName>
</protein>
<dbReference type="RefSeq" id="WP_087912923.1">
    <property type="nucleotide sequence ID" value="NZ_CP136127.1"/>
</dbReference>
<accession>A0AAN1F0P0</accession>
<gene>
    <name evidence="8" type="ORF">BGL52_12845</name>
    <name evidence="9" type="ORF">RWA16_12615</name>
</gene>
<evidence type="ECO:0000313" key="8">
    <source>
        <dbReference type="EMBL" id="ARY92592.1"/>
    </source>
</evidence>
<keyword evidence="6" id="KW-0472">Membrane</keyword>
<evidence type="ECO:0000256" key="3">
    <source>
        <dbReference type="ARBA" id="ARBA00022729"/>
    </source>
</evidence>
<dbReference type="InterPro" id="IPR019931">
    <property type="entry name" value="LPXTG_anchor"/>
</dbReference>
<feature type="compositionally biased region" description="Basic and acidic residues" evidence="5">
    <location>
        <begin position="154"/>
        <end position="183"/>
    </location>
</feature>
<feature type="region of interest" description="Disordered" evidence="5">
    <location>
        <begin position="116"/>
        <end position="138"/>
    </location>
</feature>
<evidence type="ECO:0000313" key="10">
    <source>
        <dbReference type="Proteomes" id="UP000195609"/>
    </source>
</evidence>
<feature type="compositionally biased region" description="Polar residues" evidence="5">
    <location>
        <begin position="203"/>
        <end position="217"/>
    </location>
</feature>
<reference evidence="9 11" key="2">
    <citation type="submission" date="2023-09" db="EMBL/GenBank/DDBJ databases">
        <title>Genomic characteristic of L. casei group strains isolated from clinical sources.</title>
        <authorList>
            <person name="Jarocki P."/>
        </authorList>
    </citation>
    <scope>NUCLEOTIDE SEQUENCE [LARGE SCALE GENOMIC DNA]</scope>
    <source>
        <strain evidence="9 11">LMG 24099</strain>
    </source>
</reference>
<evidence type="ECO:0000256" key="6">
    <source>
        <dbReference type="SAM" id="Phobius"/>
    </source>
</evidence>
<dbReference type="PROSITE" id="PS50847">
    <property type="entry name" value="GRAM_POS_ANCHORING"/>
    <property type="match status" value="1"/>
</dbReference>
<dbReference type="Pfam" id="PF00746">
    <property type="entry name" value="Gram_pos_anchor"/>
    <property type="match status" value="1"/>
</dbReference>
<feature type="region of interest" description="Disordered" evidence="5">
    <location>
        <begin position="154"/>
        <end position="219"/>
    </location>
</feature>
<keyword evidence="3" id="KW-0732">Signal</keyword>
<feature type="region of interest" description="Disordered" evidence="5">
    <location>
        <begin position="51"/>
        <end position="100"/>
    </location>
</feature>
<organism evidence="8 10">
    <name type="scientific">Lacticaseibacillus casei</name>
    <name type="common">Lactobacillus casei</name>
    <dbReference type="NCBI Taxonomy" id="1582"/>
    <lineage>
        <taxon>Bacteria</taxon>
        <taxon>Bacillati</taxon>
        <taxon>Bacillota</taxon>
        <taxon>Bacilli</taxon>
        <taxon>Lactobacillales</taxon>
        <taxon>Lactobacillaceae</taxon>
        <taxon>Lacticaseibacillus</taxon>
    </lineage>
</organism>
<evidence type="ECO:0000256" key="1">
    <source>
        <dbReference type="ARBA" id="ARBA00022512"/>
    </source>
</evidence>
<evidence type="ECO:0000313" key="11">
    <source>
        <dbReference type="Proteomes" id="UP001303564"/>
    </source>
</evidence>
<feature type="domain" description="Gram-positive cocci surface proteins LPxTG" evidence="7">
    <location>
        <begin position="212"/>
        <end position="246"/>
    </location>
</feature>
<evidence type="ECO:0000256" key="5">
    <source>
        <dbReference type="SAM" id="MobiDB-lite"/>
    </source>
</evidence>
<feature type="region of interest" description="Disordered" evidence="5">
    <location>
        <begin position="1"/>
        <end position="33"/>
    </location>
</feature>
<evidence type="ECO:0000256" key="4">
    <source>
        <dbReference type="ARBA" id="ARBA00023088"/>
    </source>
</evidence>
<evidence type="ECO:0000313" key="9">
    <source>
        <dbReference type="EMBL" id="WNX27225.1"/>
    </source>
</evidence>
<keyword evidence="6" id="KW-0812">Transmembrane</keyword>
<dbReference type="EMBL" id="CP017065">
    <property type="protein sequence ID" value="ARY92592.1"/>
    <property type="molecule type" value="Genomic_DNA"/>
</dbReference>
<evidence type="ECO:0000259" key="7">
    <source>
        <dbReference type="PROSITE" id="PS50847"/>
    </source>
</evidence>
<keyword evidence="1" id="KW-0134">Cell wall</keyword>
<name>A0AAN1F0P0_LACCA</name>
<keyword evidence="4" id="KW-0572">Peptidoglycan-anchor</keyword>
<keyword evidence="11" id="KW-1185">Reference proteome</keyword>
<feature type="transmembrane region" description="Helical" evidence="6">
    <location>
        <begin position="222"/>
        <end position="240"/>
    </location>
</feature>
<feature type="compositionally biased region" description="Basic and acidic residues" evidence="5">
    <location>
        <begin position="72"/>
        <end position="93"/>
    </location>
</feature>
<proteinExistence type="predicted"/>
<dbReference type="EMBL" id="CP136128">
    <property type="protein sequence ID" value="WNX27225.1"/>
    <property type="molecule type" value="Genomic_DNA"/>
</dbReference>
<reference evidence="8 10" key="1">
    <citation type="journal article" date="2017" name="Front. Immunol.">
        <title>Complete Genome Sequence of Lactobacillus casei LC5, a Potential Probiotics for Atopic Dermatitis.</title>
        <authorList>
            <person name="Kang J."/>
            <person name="Chung W.H."/>
            <person name="Lim T.J."/>
            <person name="Whon T.W."/>
            <person name="Lim S."/>
            <person name="Nam Y.D."/>
        </authorList>
    </citation>
    <scope>NUCLEOTIDE SEQUENCE [LARGE SCALE GENOMIC DNA]</scope>
    <source>
        <strain evidence="8 10">LC5</strain>
    </source>
</reference>
<sequence length="246" mass="26883">MATVATDNQAIADNATSMASEKSEQPSAVDQTVQQAEVAIDVTPTADATNKVLAVSEATPDQPHQPITSSTPKKDAEEKVTQSEHDQVTERITGDMVQNHENQISAKILLANQPSLDSTSTDKQHDPVETIDTETDNKKKQLKTNTLLTEVQKEIKERQTDQKKDIPKSSEHHKTEIETDKAHNLSKLKRLPVQESLELVNPTKPTNQDASLPQTGDNKSRGLAVLGALILGIAGMTTLGKKRKRM</sequence>
<keyword evidence="6" id="KW-1133">Transmembrane helix</keyword>
<dbReference type="Proteomes" id="UP000195609">
    <property type="component" value="Chromosome"/>
</dbReference>
<evidence type="ECO:0000256" key="2">
    <source>
        <dbReference type="ARBA" id="ARBA00022525"/>
    </source>
</evidence>
<dbReference type="AlphaFoldDB" id="A0AAN1F0P0"/>
<keyword evidence="2" id="KW-0964">Secreted</keyword>
<dbReference type="NCBIfam" id="TIGR01167">
    <property type="entry name" value="LPXTG_anchor"/>
    <property type="match status" value="1"/>
</dbReference>
<dbReference type="Proteomes" id="UP001303564">
    <property type="component" value="Chromosome"/>
</dbReference>